<keyword evidence="3" id="KW-1185">Reference proteome</keyword>
<accession>A0A841TQM8</accession>
<feature type="transmembrane region" description="Helical" evidence="1">
    <location>
        <begin position="157"/>
        <end position="176"/>
    </location>
</feature>
<feature type="transmembrane region" description="Helical" evidence="1">
    <location>
        <begin position="182"/>
        <end position="206"/>
    </location>
</feature>
<sequence>MPAWLTRYRKFAPLLFMLIFPVLGAIYAWVNKPVGTVRLLTTPWDDAIPFVKAFALPYSIWIVYIYVCIVYFFRKDIRVYYHSLATYTLCALTCYWIYSVFQTTVPRPELIGDDVFTRLVAYIYRRDQPFNCFPSIHVFSSYMVFRLLLSSGFRNKLNVTLIGGMSALIILSTLFIKQHAIADAVAGILLVEVVFSVILLAERYLVRSRSERQRSSTYEA</sequence>
<dbReference type="AlphaFoldDB" id="A0A841TQM8"/>
<keyword evidence="1" id="KW-0812">Transmembrane</keyword>
<feature type="transmembrane region" description="Helical" evidence="1">
    <location>
        <begin position="128"/>
        <end position="145"/>
    </location>
</feature>
<protein>
    <submittedName>
        <fullName evidence="2">Phosphatase PAP2 family protein</fullName>
    </submittedName>
</protein>
<evidence type="ECO:0000313" key="3">
    <source>
        <dbReference type="Proteomes" id="UP000553776"/>
    </source>
</evidence>
<gene>
    <name evidence="2" type="ORF">H7B90_04440</name>
</gene>
<organism evidence="2 3">
    <name type="scientific">Cohnella xylanilytica</name>
    <dbReference type="NCBI Taxonomy" id="557555"/>
    <lineage>
        <taxon>Bacteria</taxon>
        <taxon>Bacillati</taxon>
        <taxon>Bacillota</taxon>
        <taxon>Bacilli</taxon>
        <taxon>Bacillales</taxon>
        <taxon>Paenibacillaceae</taxon>
        <taxon>Cohnella</taxon>
    </lineage>
</organism>
<feature type="transmembrane region" description="Helical" evidence="1">
    <location>
        <begin position="12"/>
        <end position="30"/>
    </location>
</feature>
<keyword evidence="1" id="KW-0472">Membrane</keyword>
<keyword evidence="1" id="KW-1133">Transmembrane helix</keyword>
<feature type="transmembrane region" description="Helical" evidence="1">
    <location>
        <begin position="79"/>
        <end position="98"/>
    </location>
</feature>
<evidence type="ECO:0000256" key="1">
    <source>
        <dbReference type="SAM" id="Phobius"/>
    </source>
</evidence>
<dbReference type="InterPro" id="IPR036938">
    <property type="entry name" value="PAP2/HPO_sf"/>
</dbReference>
<feature type="transmembrane region" description="Helical" evidence="1">
    <location>
        <begin position="50"/>
        <end position="72"/>
    </location>
</feature>
<name>A0A841TQM8_9BACL</name>
<comment type="caution">
    <text evidence="2">The sequence shown here is derived from an EMBL/GenBank/DDBJ whole genome shotgun (WGS) entry which is preliminary data.</text>
</comment>
<dbReference type="Proteomes" id="UP000553776">
    <property type="component" value="Unassembled WGS sequence"/>
</dbReference>
<dbReference type="EMBL" id="JACJVR010000014">
    <property type="protein sequence ID" value="MBB6690647.1"/>
    <property type="molecule type" value="Genomic_DNA"/>
</dbReference>
<proteinExistence type="predicted"/>
<reference evidence="2 3" key="1">
    <citation type="submission" date="2020-08" db="EMBL/GenBank/DDBJ databases">
        <title>Cohnella phylogeny.</title>
        <authorList>
            <person name="Dunlap C."/>
        </authorList>
    </citation>
    <scope>NUCLEOTIDE SEQUENCE [LARGE SCALE GENOMIC DNA]</scope>
    <source>
        <strain evidence="2 3">DSM 25239</strain>
    </source>
</reference>
<dbReference type="SUPFAM" id="SSF48317">
    <property type="entry name" value="Acid phosphatase/Vanadium-dependent haloperoxidase"/>
    <property type="match status" value="1"/>
</dbReference>
<dbReference type="RefSeq" id="WP_185134679.1">
    <property type="nucleotide sequence ID" value="NZ_BORM01000012.1"/>
</dbReference>
<evidence type="ECO:0000313" key="2">
    <source>
        <dbReference type="EMBL" id="MBB6690647.1"/>
    </source>
</evidence>